<dbReference type="EMBL" id="HBGQ01072696">
    <property type="protein sequence ID" value="CAD9489849.1"/>
    <property type="molecule type" value="Transcribed_RNA"/>
</dbReference>
<feature type="transmembrane region" description="Helical" evidence="1">
    <location>
        <begin position="66"/>
        <end position="90"/>
    </location>
</feature>
<accession>A0A7S2HGR2</accession>
<evidence type="ECO:0000313" key="2">
    <source>
        <dbReference type="EMBL" id="CAD9489849.1"/>
    </source>
</evidence>
<feature type="transmembrane region" description="Helical" evidence="1">
    <location>
        <begin position="21"/>
        <end position="46"/>
    </location>
</feature>
<organism evidence="2">
    <name type="scientific">Alexandrium andersonii</name>
    <dbReference type="NCBI Taxonomy" id="327968"/>
    <lineage>
        <taxon>Eukaryota</taxon>
        <taxon>Sar</taxon>
        <taxon>Alveolata</taxon>
        <taxon>Dinophyceae</taxon>
        <taxon>Gonyaulacales</taxon>
        <taxon>Pyrocystaceae</taxon>
        <taxon>Alexandrium</taxon>
    </lineage>
</organism>
<keyword evidence="1" id="KW-1133">Transmembrane helix</keyword>
<evidence type="ECO:0000256" key="1">
    <source>
        <dbReference type="SAM" id="Phobius"/>
    </source>
</evidence>
<keyword evidence="1" id="KW-0812">Transmembrane</keyword>
<sequence length="242" mass="25403">MPEVSTPPSARMPLAAADTYSLCPVFTILGVVFSGLMVLYPFYLLYVLGEAHKEVVAPFHCETSYGVWRIIHVSHLLLWSALLTLGVFCYPRRLERDAEYGEYLYMLMGFTITVPFDRILDARPSLFGYVRLSTSSLPFPLFFRPCVGADVFLKDHSLLMESLEGRKPGGYGATLAAEAAQTVAVAASVAATAIAAGDSASGGVAAAVAVVAPVVATAASVRLAASDGSSGGTGETVAAAQG</sequence>
<dbReference type="AlphaFoldDB" id="A0A7S2HGR2"/>
<name>A0A7S2HGR2_9DINO</name>
<keyword evidence="1" id="KW-0472">Membrane</keyword>
<proteinExistence type="predicted"/>
<reference evidence="2" key="1">
    <citation type="submission" date="2021-01" db="EMBL/GenBank/DDBJ databases">
        <authorList>
            <person name="Corre E."/>
            <person name="Pelletier E."/>
            <person name="Niang G."/>
            <person name="Scheremetjew M."/>
            <person name="Finn R."/>
            <person name="Kale V."/>
            <person name="Holt S."/>
            <person name="Cochrane G."/>
            <person name="Meng A."/>
            <person name="Brown T."/>
            <person name="Cohen L."/>
        </authorList>
    </citation>
    <scope>NUCLEOTIDE SEQUENCE</scope>
    <source>
        <strain evidence="2">CCMP2222</strain>
    </source>
</reference>
<protein>
    <submittedName>
        <fullName evidence="2">Uncharacterized protein</fullName>
    </submittedName>
</protein>
<gene>
    <name evidence="2" type="ORF">AAND1436_LOCUS34876</name>
</gene>